<dbReference type="Pfam" id="PF09851">
    <property type="entry name" value="SHOCT"/>
    <property type="match status" value="1"/>
</dbReference>
<evidence type="ECO:0000256" key="1">
    <source>
        <dbReference type="SAM" id="MobiDB-lite"/>
    </source>
</evidence>
<evidence type="ECO:0000313" key="3">
    <source>
        <dbReference type="EMBL" id="MDN3592037.1"/>
    </source>
</evidence>
<comment type="caution">
    <text evidence="3">The sequence shown here is derived from an EMBL/GenBank/DDBJ whole genome shotgun (WGS) entry which is preliminary data.</text>
</comment>
<accession>A0ABT8BIP9</accession>
<sequence length="243" mass="25583">MPPMPDHPNGLQIIADRHGVSLDAVRHLVRALEAGHGTMAQFDHPELGGFGQWSSGGMTMIGAMFDTGLKARVAALCSDLVRTLPPGGFVESGDKPGAWWPEDLGRPGASGAQNGIRYAYFPDRQRLAVETDGRVALYATDGHHITGVSQQQGGSGSLHFSGPGGGVDLESLRRVEEDAAYRFAPASPESPAPTAVPGVSPPHPPSPADAILATLERLAELQRKGVLTEAEFSAKKAELLARL</sequence>
<proteinExistence type="predicted"/>
<reference evidence="4" key="1">
    <citation type="journal article" date="2019" name="Int. J. Syst. Evol. Microbiol.">
        <title>The Global Catalogue of Microorganisms (GCM) 10K type strain sequencing project: providing services to taxonomists for standard genome sequencing and annotation.</title>
        <authorList>
            <consortium name="The Broad Institute Genomics Platform"/>
            <consortium name="The Broad Institute Genome Sequencing Center for Infectious Disease"/>
            <person name="Wu L."/>
            <person name="Ma J."/>
        </authorList>
    </citation>
    <scope>NUCLEOTIDE SEQUENCE [LARGE SCALE GENOMIC DNA]</scope>
    <source>
        <strain evidence="4">CECT 7069</strain>
    </source>
</reference>
<evidence type="ECO:0000259" key="2">
    <source>
        <dbReference type="Pfam" id="PF09851"/>
    </source>
</evidence>
<dbReference type="EMBL" id="JAUFPX010000015">
    <property type="protein sequence ID" value="MDN3592037.1"/>
    <property type="molecule type" value="Genomic_DNA"/>
</dbReference>
<dbReference type="InterPro" id="IPR018649">
    <property type="entry name" value="SHOCT"/>
</dbReference>
<name>A0ABT8BIP9_9HYPH</name>
<gene>
    <name evidence="3" type="ORF">QWZ12_15670</name>
</gene>
<protein>
    <submittedName>
        <fullName evidence="3">SHOCT domain-containing protein</fullName>
    </submittedName>
</protein>
<feature type="region of interest" description="Disordered" evidence="1">
    <location>
        <begin position="183"/>
        <end position="209"/>
    </location>
</feature>
<dbReference type="Proteomes" id="UP001224644">
    <property type="component" value="Unassembled WGS sequence"/>
</dbReference>
<keyword evidence="4" id="KW-1185">Reference proteome</keyword>
<organism evidence="3 4">
    <name type="scientific">Methylobacterium adhaesivum</name>
    <dbReference type="NCBI Taxonomy" id="333297"/>
    <lineage>
        <taxon>Bacteria</taxon>
        <taxon>Pseudomonadati</taxon>
        <taxon>Pseudomonadota</taxon>
        <taxon>Alphaproteobacteria</taxon>
        <taxon>Hyphomicrobiales</taxon>
        <taxon>Methylobacteriaceae</taxon>
        <taxon>Methylobacterium</taxon>
    </lineage>
</organism>
<feature type="compositionally biased region" description="Low complexity" evidence="1">
    <location>
        <begin position="184"/>
        <end position="198"/>
    </location>
</feature>
<evidence type="ECO:0000313" key="4">
    <source>
        <dbReference type="Proteomes" id="UP001224644"/>
    </source>
</evidence>
<feature type="domain" description="SHOCT" evidence="2">
    <location>
        <begin position="214"/>
        <end position="240"/>
    </location>
</feature>